<evidence type="ECO:0000256" key="3">
    <source>
        <dbReference type="ARBA" id="ARBA00022989"/>
    </source>
</evidence>
<dbReference type="InterPro" id="IPR010432">
    <property type="entry name" value="RDD"/>
</dbReference>
<evidence type="ECO:0000256" key="5">
    <source>
        <dbReference type="SAM" id="MobiDB-lite"/>
    </source>
</evidence>
<feature type="compositionally biased region" description="Basic residues" evidence="5">
    <location>
        <begin position="252"/>
        <end position="266"/>
    </location>
</feature>
<dbReference type="PANTHER" id="PTHR38480">
    <property type="entry name" value="SLR0254 PROTEIN"/>
    <property type="match status" value="1"/>
</dbReference>
<sequence>MTVTSAELVTGEAVALDLRPARLASRASALLLDLAIMFAVVSTLMQAVQFVVLVADEAVAVGLSIVVTVGTFVGYPAISETLTRGKSVGKMALGLRVVAVDGGVVRFRQALMRALTGFVEFLMFMGAPALICSLFNREGRRLGDLFAGTLVIQDRTAATAALPPPAMMPPHLAPWAAALELSQISDDLALSARQYLLRYWELLPDVRVSMGASLLQRFLPLLSPPPPPGNPPELLLTAVLAERRTREERRLAARKARRVDHLRRTGQHIPTEQPSHIRPYLPPTTAYLPVFPPPAPYPAAPGHHPTPPPGYAPGPYPAAPPPPGHDPAKSYAPSSGPQPTPPARPPLR</sequence>
<gene>
    <name evidence="8" type="ORF">EDD29_7695</name>
</gene>
<evidence type="ECO:0000256" key="4">
    <source>
        <dbReference type="ARBA" id="ARBA00023136"/>
    </source>
</evidence>
<dbReference type="AlphaFoldDB" id="A0A3N1D8X1"/>
<dbReference type="Proteomes" id="UP000272400">
    <property type="component" value="Unassembled WGS sequence"/>
</dbReference>
<evidence type="ECO:0000313" key="8">
    <source>
        <dbReference type="EMBL" id="ROO89983.1"/>
    </source>
</evidence>
<dbReference type="PANTHER" id="PTHR38480:SF1">
    <property type="entry name" value="SLR0254 PROTEIN"/>
    <property type="match status" value="1"/>
</dbReference>
<dbReference type="GO" id="GO:0016020">
    <property type="term" value="C:membrane"/>
    <property type="evidence" value="ECO:0007669"/>
    <property type="project" value="UniProtKB-SubCell"/>
</dbReference>
<keyword evidence="2 6" id="KW-0812">Transmembrane</keyword>
<keyword evidence="3 6" id="KW-1133">Transmembrane helix</keyword>
<keyword evidence="4 6" id="KW-0472">Membrane</keyword>
<proteinExistence type="predicted"/>
<comment type="caution">
    <text evidence="8">The sequence shown here is derived from an EMBL/GenBank/DDBJ whole genome shotgun (WGS) entry which is preliminary data.</text>
</comment>
<protein>
    <submittedName>
        <fullName evidence="8">Putative RDD family membrane protein YckC</fullName>
    </submittedName>
</protein>
<feature type="transmembrane region" description="Helical" evidence="6">
    <location>
        <begin position="114"/>
        <end position="135"/>
    </location>
</feature>
<reference evidence="8 9" key="1">
    <citation type="submission" date="2018-11" db="EMBL/GenBank/DDBJ databases">
        <title>Sequencing the genomes of 1000 actinobacteria strains.</title>
        <authorList>
            <person name="Klenk H.-P."/>
        </authorList>
    </citation>
    <scope>NUCLEOTIDE SEQUENCE [LARGE SCALE GENOMIC DNA]</scope>
    <source>
        <strain evidence="8 9">DSM 44254</strain>
    </source>
</reference>
<keyword evidence="9" id="KW-1185">Reference proteome</keyword>
<feature type="domain" description="RDD" evidence="7">
    <location>
        <begin position="21"/>
        <end position="148"/>
    </location>
</feature>
<feature type="region of interest" description="Disordered" evidence="5">
    <location>
        <begin position="296"/>
        <end position="348"/>
    </location>
</feature>
<accession>A0A3N1D8X1</accession>
<evidence type="ECO:0000259" key="7">
    <source>
        <dbReference type="Pfam" id="PF06271"/>
    </source>
</evidence>
<dbReference type="EMBL" id="RJKE01000001">
    <property type="protein sequence ID" value="ROO89983.1"/>
    <property type="molecule type" value="Genomic_DNA"/>
</dbReference>
<comment type="subcellular location">
    <subcellularLocation>
        <location evidence="1">Membrane</location>
        <topology evidence="1">Multi-pass membrane protein</topology>
    </subcellularLocation>
</comment>
<feature type="transmembrane region" description="Helical" evidence="6">
    <location>
        <begin position="29"/>
        <end position="52"/>
    </location>
</feature>
<dbReference type="Pfam" id="PF06271">
    <property type="entry name" value="RDD"/>
    <property type="match status" value="1"/>
</dbReference>
<feature type="region of interest" description="Disordered" evidence="5">
    <location>
        <begin position="247"/>
        <end position="283"/>
    </location>
</feature>
<evidence type="ECO:0000256" key="2">
    <source>
        <dbReference type="ARBA" id="ARBA00022692"/>
    </source>
</evidence>
<feature type="compositionally biased region" description="Pro residues" evidence="5">
    <location>
        <begin position="336"/>
        <end position="348"/>
    </location>
</feature>
<evidence type="ECO:0000256" key="6">
    <source>
        <dbReference type="SAM" id="Phobius"/>
    </source>
</evidence>
<dbReference type="OrthoDB" id="9787732at2"/>
<feature type="compositionally biased region" description="Pro residues" evidence="5">
    <location>
        <begin position="296"/>
        <end position="325"/>
    </location>
</feature>
<feature type="transmembrane region" description="Helical" evidence="6">
    <location>
        <begin position="58"/>
        <end position="78"/>
    </location>
</feature>
<organism evidence="8 9">
    <name type="scientific">Actinocorallia herbida</name>
    <dbReference type="NCBI Taxonomy" id="58109"/>
    <lineage>
        <taxon>Bacteria</taxon>
        <taxon>Bacillati</taxon>
        <taxon>Actinomycetota</taxon>
        <taxon>Actinomycetes</taxon>
        <taxon>Streptosporangiales</taxon>
        <taxon>Thermomonosporaceae</taxon>
        <taxon>Actinocorallia</taxon>
    </lineage>
</organism>
<name>A0A3N1D8X1_9ACTN</name>
<evidence type="ECO:0000313" key="9">
    <source>
        <dbReference type="Proteomes" id="UP000272400"/>
    </source>
</evidence>
<dbReference type="RefSeq" id="WP_123668995.1">
    <property type="nucleotide sequence ID" value="NZ_RJKE01000001.1"/>
</dbReference>
<evidence type="ECO:0000256" key="1">
    <source>
        <dbReference type="ARBA" id="ARBA00004141"/>
    </source>
</evidence>